<dbReference type="PANTHER" id="PTHR46880">
    <property type="entry name" value="RAS-ASSOCIATING DOMAIN-CONTAINING PROTEIN"/>
    <property type="match status" value="1"/>
</dbReference>
<sequence>MYCLICKKYKCTNQQNKSDIFNDKPSVRYKTTAINEHGKSQKHSVAISCEMMNRVSVFQKKLDERQKVNDSVLFKVFYSIYWLAKEGIANKKAAGFLTLLEKLGVNDLKYFDHRSPASVREMFSTLGCAVKENVVTRAKTAGCFGLLVDDVSDISVMEQMITFIQFYDKDSSEVTVEFLSVDNLLEKHDSANAVAMFQTIQSNLQACTLSTDKLIGLATDGASVMVGRKNGLAAKLKDVNPHLISVHCVCHKLALACTDAKDDGNLKFIKEVETVVTQLWKLFENSPKRLACYLKVQQQLKNLKLSNEKSRKMVAKKLQKACDTRWLSFSSAIQSLYTDLVAVLQTLKQLKQDPGQPAAYSLITEEPIKQLKQDLTSGGRLETLELVCTESNFKDLQGLLQKYIKALVKNIDKRFKSSLPVLSAFSAFDPMLMPNRQSPAFHSHGDTEVKVLADHFFDGDDSEAEEFKTEWKKLKYDLLSWKEHIPKDTADGKKSTPTEWSLKRVMAMKSTFGQFYPKSVQVAEAALAIPVSNAWPERGASQLKLIKTRIRSQIKNDLLASLLHVAINGPVPHTEACDSLVSKAVDMWKAAKKRRKLPHHRPSTQPQANSETEVATPITVVQDMGTQTDVTSTTELQNIREEYEEALHVSSP</sequence>
<feature type="compositionally biased region" description="Basic residues" evidence="1">
    <location>
        <begin position="593"/>
        <end position="602"/>
    </location>
</feature>
<evidence type="ECO:0000256" key="1">
    <source>
        <dbReference type="SAM" id="MobiDB-lite"/>
    </source>
</evidence>
<organism evidence="2 3">
    <name type="scientific">Pocillopora meandrina</name>
    <dbReference type="NCBI Taxonomy" id="46732"/>
    <lineage>
        <taxon>Eukaryota</taxon>
        <taxon>Metazoa</taxon>
        <taxon>Cnidaria</taxon>
        <taxon>Anthozoa</taxon>
        <taxon>Hexacorallia</taxon>
        <taxon>Scleractinia</taxon>
        <taxon>Astrocoeniina</taxon>
        <taxon>Pocilloporidae</taxon>
        <taxon>Pocillopora</taxon>
    </lineage>
</organism>
<feature type="region of interest" description="Disordered" evidence="1">
    <location>
        <begin position="593"/>
        <end position="615"/>
    </location>
</feature>
<dbReference type="AlphaFoldDB" id="A0AAU9X3Y2"/>
<evidence type="ECO:0008006" key="4">
    <source>
        <dbReference type="Google" id="ProtNLM"/>
    </source>
</evidence>
<accession>A0AAU9X3Y2</accession>
<dbReference type="SUPFAM" id="SSF53098">
    <property type="entry name" value="Ribonuclease H-like"/>
    <property type="match status" value="1"/>
</dbReference>
<dbReference type="Proteomes" id="UP001159428">
    <property type="component" value="Unassembled WGS sequence"/>
</dbReference>
<evidence type="ECO:0000313" key="2">
    <source>
        <dbReference type="EMBL" id="CAH3136211.1"/>
    </source>
</evidence>
<feature type="compositionally biased region" description="Polar residues" evidence="1">
    <location>
        <begin position="603"/>
        <end position="613"/>
    </location>
</feature>
<protein>
    <recommendedName>
        <fullName evidence="4">Zinc finger protein 862-like</fullName>
    </recommendedName>
</protein>
<proteinExistence type="predicted"/>
<gene>
    <name evidence="2" type="ORF">PMEA_00017592</name>
</gene>
<keyword evidence="3" id="KW-1185">Reference proteome</keyword>
<dbReference type="EMBL" id="CALNXJ010000030">
    <property type="protein sequence ID" value="CAH3136211.1"/>
    <property type="molecule type" value="Genomic_DNA"/>
</dbReference>
<name>A0AAU9X3Y2_9CNID</name>
<comment type="caution">
    <text evidence="2">The sequence shown here is derived from an EMBL/GenBank/DDBJ whole genome shotgun (WGS) entry which is preliminary data.</text>
</comment>
<reference evidence="2 3" key="1">
    <citation type="submission" date="2022-05" db="EMBL/GenBank/DDBJ databases">
        <authorList>
            <consortium name="Genoscope - CEA"/>
            <person name="William W."/>
        </authorList>
    </citation>
    <scope>NUCLEOTIDE SEQUENCE [LARGE SCALE GENOMIC DNA]</scope>
</reference>
<evidence type="ECO:0000313" key="3">
    <source>
        <dbReference type="Proteomes" id="UP001159428"/>
    </source>
</evidence>
<dbReference type="PANTHER" id="PTHR46880:SF5">
    <property type="entry name" value="DUF4371 DOMAIN-CONTAINING PROTEIN"/>
    <property type="match status" value="1"/>
</dbReference>
<dbReference type="InterPro" id="IPR012337">
    <property type="entry name" value="RNaseH-like_sf"/>
</dbReference>